<evidence type="ECO:0000256" key="5">
    <source>
        <dbReference type="ARBA" id="ARBA00022840"/>
    </source>
</evidence>
<accession>X1P5U4</accession>
<dbReference type="Gene3D" id="3.40.1190.10">
    <property type="entry name" value="Mur-like, catalytic domain"/>
    <property type="match status" value="1"/>
</dbReference>
<evidence type="ECO:0000256" key="3">
    <source>
        <dbReference type="ARBA" id="ARBA00022723"/>
    </source>
</evidence>
<evidence type="ECO:0000313" key="8">
    <source>
        <dbReference type="EMBL" id="GAI51213.1"/>
    </source>
</evidence>
<dbReference type="EMBL" id="BARV01038812">
    <property type="protein sequence ID" value="GAI51213.1"/>
    <property type="molecule type" value="Genomic_DNA"/>
</dbReference>
<dbReference type="InterPro" id="IPR036615">
    <property type="entry name" value="Mur_ligase_C_dom_sf"/>
</dbReference>
<dbReference type="GO" id="GO:0008841">
    <property type="term" value="F:dihydrofolate synthase activity"/>
    <property type="evidence" value="ECO:0007669"/>
    <property type="project" value="TreeGrafter"/>
</dbReference>
<protein>
    <recommendedName>
        <fullName evidence="7">Mur ligase C-terminal domain-containing protein</fullName>
    </recommendedName>
</protein>
<keyword evidence="6" id="KW-0460">Magnesium</keyword>
<dbReference type="Pfam" id="PF02875">
    <property type="entry name" value="Mur_ligase_C"/>
    <property type="match status" value="1"/>
</dbReference>
<comment type="caution">
    <text evidence="8">The sequence shown here is derived from an EMBL/GenBank/DDBJ whole genome shotgun (WGS) entry which is preliminary data.</text>
</comment>
<keyword evidence="2" id="KW-0436">Ligase</keyword>
<feature type="domain" description="Mur ligase C-terminal" evidence="7">
    <location>
        <begin position="48"/>
        <end position="167"/>
    </location>
</feature>
<sequence length="180" mass="19453">DLNIPLLGEHQLENAATAVATVEVLAEMGASISPESIATGLRQVHWPGRLQILQREPWVIVDGAHNADSSRKLVETLKRCFDFDRVIFILGVSSDKNIAGMVAELASLPDAVIVTRSHHPRAVEPARLVSEFSKWGITPEVAENVASAVELALNKAMPGDLICATGSLFIVAEVMEYMSD</sequence>
<reference evidence="8" key="1">
    <citation type="journal article" date="2014" name="Front. Microbiol.">
        <title>High frequency of phylogenetically diverse reductive dehalogenase-homologous genes in deep subseafloor sedimentary metagenomes.</title>
        <authorList>
            <person name="Kawai M."/>
            <person name="Futagami T."/>
            <person name="Toyoda A."/>
            <person name="Takaki Y."/>
            <person name="Nishi S."/>
            <person name="Hori S."/>
            <person name="Arai W."/>
            <person name="Tsubouchi T."/>
            <person name="Morono Y."/>
            <person name="Uchiyama I."/>
            <person name="Ito T."/>
            <person name="Fujiyama A."/>
            <person name="Inagaki F."/>
            <person name="Takami H."/>
        </authorList>
    </citation>
    <scope>NUCLEOTIDE SEQUENCE</scope>
    <source>
        <strain evidence="8">Expedition CK06-06</strain>
    </source>
</reference>
<evidence type="ECO:0000256" key="6">
    <source>
        <dbReference type="ARBA" id="ARBA00022842"/>
    </source>
</evidence>
<dbReference type="GO" id="GO:0005524">
    <property type="term" value="F:ATP binding"/>
    <property type="evidence" value="ECO:0007669"/>
    <property type="project" value="UniProtKB-KW"/>
</dbReference>
<feature type="non-terminal residue" evidence="8">
    <location>
        <position position="1"/>
    </location>
</feature>
<comment type="similarity">
    <text evidence="1">Belongs to the folylpolyglutamate synthase family.</text>
</comment>
<dbReference type="GO" id="GO:0046872">
    <property type="term" value="F:metal ion binding"/>
    <property type="evidence" value="ECO:0007669"/>
    <property type="project" value="UniProtKB-KW"/>
</dbReference>
<dbReference type="Gene3D" id="3.90.190.20">
    <property type="entry name" value="Mur ligase, C-terminal domain"/>
    <property type="match status" value="1"/>
</dbReference>
<dbReference type="SUPFAM" id="SSF53623">
    <property type="entry name" value="MurD-like peptide ligases, catalytic domain"/>
    <property type="match status" value="1"/>
</dbReference>
<gene>
    <name evidence="8" type="ORF">S06H3_59681</name>
</gene>
<evidence type="ECO:0000259" key="7">
    <source>
        <dbReference type="Pfam" id="PF02875"/>
    </source>
</evidence>
<organism evidence="8">
    <name type="scientific">marine sediment metagenome</name>
    <dbReference type="NCBI Taxonomy" id="412755"/>
    <lineage>
        <taxon>unclassified sequences</taxon>
        <taxon>metagenomes</taxon>
        <taxon>ecological metagenomes</taxon>
    </lineage>
</organism>
<keyword evidence="5" id="KW-0067">ATP-binding</keyword>
<dbReference type="GO" id="GO:0005737">
    <property type="term" value="C:cytoplasm"/>
    <property type="evidence" value="ECO:0007669"/>
    <property type="project" value="TreeGrafter"/>
</dbReference>
<name>X1P5U4_9ZZZZ</name>
<evidence type="ECO:0000256" key="1">
    <source>
        <dbReference type="ARBA" id="ARBA00008276"/>
    </source>
</evidence>
<dbReference type="InterPro" id="IPR001645">
    <property type="entry name" value="Folylpolyglutamate_synth"/>
</dbReference>
<keyword evidence="4" id="KW-0547">Nucleotide-binding</keyword>
<dbReference type="AlphaFoldDB" id="X1P5U4"/>
<evidence type="ECO:0000256" key="2">
    <source>
        <dbReference type="ARBA" id="ARBA00022598"/>
    </source>
</evidence>
<dbReference type="PANTHER" id="PTHR11136:SF0">
    <property type="entry name" value="DIHYDROFOLATE SYNTHETASE-RELATED"/>
    <property type="match status" value="1"/>
</dbReference>
<dbReference type="InterPro" id="IPR004101">
    <property type="entry name" value="Mur_ligase_C"/>
</dbReference>
<dbReference type="InterPro" id="IPR036565">
    <property type="entry name" value="Mur-like_cat_sf"/>
</dbReference>
<proteinExistence type="inferred from homology"/>
<dbReference type="GO" id="GO:0004326">
    <property type="term" value="F:tetrahydrofolylpolyglutamate synthase activity"/>
    <property type="evidence" value="ECO:0007669"/>
    <property type="project" value="InterPro"/>
</dbReference>
<evidence type="ECO:0000256" key="4">
    <source>
        <dbReference type="ARBA" id="ARBA00022741"/>
    </source>
</evidence>
<keyword evidence="3" id="KW-0479">Metal-binding</keyword>
<dbReference type="PANTHER" id="PTHR11136">
    <property type="entry name" value="FOLYLPOLYGLUTAMATE SYNTHASE-RELATED"/>
    <property type="match status" value="1"/>
</dbReference>
<dbReference type="SUPFAM" id="SSF53244">
    <property type="entry name" value="MurD-like peptide ligases, peptide-binding domain"/>
    <property type="match status" value="1"/>
</dbReference>